<evidence type="ECO:0000313" key="2">
    <source>
        <dbReference type="Proteomes" id="UP001638806"/>
    </source>
</evidence>
<comment type="caution">
    <text evidence="1">The sequence shown here is derived from an EMBL/GenBank/DDBJ whole genome shotgun (WGS) entry which is preliminary data.</text>
</comment>
<protein>
    <submittedName>
        <fullName evidence="1">Uncharacterized protein</fullName>
    </submittedName>
</protein>
<accession>A0ACC4E4E1</accession>
<proteinExistence type="predicted"/>
<dbReference type="EMBL" id="JBGNUJ010000002">
    <property type="protein sequence ID" value="KAL3963193.1"/>
    <property type="molecule type" value="Genomic_DNA"/>
</dbReference>
<keyword evidence="2" id="KW-1185">Reference proteome</keyword>
<organism evidence="1 2">
    <name type="scientific">Purpureocillium lilacinum</name>
    <name type="common">Paecilomyces lilacinus</name>
    <dbReference type="NCBI Taxonomy" id="33203"/>
    <lineage>
        <taxon>Eukaryota</taxon>
        <taxon>Fungi</taxon>
        <taxon>Dikarya</taxon>
        <taxon>Ascomycota</taxon>
        <taxon>Pezizomycotina</taxon>
        <taxon>Sordariomycetes</taxon>
        <taxon>Hypocreomycetidae</taxon>
        <taxon>Hypocreales</taxon>
        <taxon>Ophiocordycipitaceae</taxon>
        <taxon>Purpureocillium</taxon>
    </lineage>
</organism>
<evidence type="ECO:0000313" key="1">
    <source>
        <dbReference type="EMBL" id="KAL3963193.1"/>
    </source>
</evidence>
<reference evidence="1" key="1">
    <citation type="submission" date="2024-12" db="EMBL/GenBank/DDBJ databases">
        <title>Comparative genomics and development of molecular markers within Purpureocillium lilacinum and among Purpureocillium species.</title>
        <authorList>
            <person name="Yeh Z.-Y."/>
            <person name="Ni N.-T."/>
            <person name="Lo P.-H."/>
            <person name="Mushyakhwo K."/>
            <person name="Lin C.-F."/>
            <person name="Nai Y.-S."/>
        </authorList>
    </citation>
    <scope>NUCLEOTIDE SEQUENCE</scope>
    <source>
        <strain evidence="1">NCHU-NPUST-175</strain>
    </source>
</reference>
<gene>
    <name evidence="1" type="ORF">ACCO45_000197</name>
</gene>
<sequence length="611" mass="67998">MAARKLQQEVDKCFKKVAEGVAEFEAIYEKIEQSNNPAQKEKLEDNLKREIKKLQRLRDQIKTWAASNDIKDKAPLLDHRKLIETQMEKFKAVEKAMKTKAYSKEGLSAAAKLDPKEQAKVEAGEFLSNMVDELEQQIEALEAESETIQATMKKGKNQGAKADRMAEIDRIIEQHKWHQGKLELIRRSLENGGVDTDQVNDLEESIRYYVTDGMNEDYMEDEAMYDDLALDEDEGAFGMAQDNEKSSSQDTQSVQEEAPAPEPEQPPAAAATTAAAPKPASRKAQKDPEVASGRKGSVQSKSPLPALATLHTPLLSAISNGSTSGPAMKPASLPTRPAGEGLKFSTRKHITAAVASQDERHELPASTSVQPVPPQQPEPKQTPMAGPPPAEAEPTSSRASRKAKAAGKQPAGTERSGTPSASQTNGATNGVKRTPESSEEECIYHLPAALQDLVDSYEATRGRPVVPSSAAAIRLMSASQMTSPDNIDAEVPRTYRPDVPVPPTGSGFPREPLPIFDDPRLYSRIDPDTLFYVFYYKQGTAQQYLAAKALKDQSWRFHKQYQTWFQRHEEPKNITEEFEQGTYRFFDYESTWMNRRKADFKFAYKFLEDDI</sequence>
<name>A0ACC4E4E1_PURLI</name>
<dbReference type="Proteomes" id="UP001638806">
    <property type="component" value="Unassembled WGS sequence"/>
</dbReference>